<dbReference type="InterPro" id="IPR018060">
    <property type="entry name" value="HTH_AraC"/>
</dbReference>
<dbReference type="Pfam" id="PF12625">
    <property type="entry name" value="Arabinose_bd"/>
    <property type="match status" value="1"/>
</dbReference>
<dbReference type="PROSITE" id="PS01124">
    <property type="entry name" value="HTH_ARAC_FAMILY_2"/>
    <property type="match status" value="1"/>
</dbReference>
<dbReference type="SUPFAM" id="SSF46689">
    <property type="entry name" value="Homeodomain-like"/>
    <property type="match status" value="1"/>
</dbReference>
<dbReference type="Gene3D" id="1.10.10.60">
    <property type="entry name" value="Homeodomain-like"/>
    <property type="match status" value="1"/>
</dbReference>
<keyword evidence="2" id="KW-0238">DNA-binding</keyword>
<dbReference type="InterPro" id="IPR009057">
    <property type="entry name" value="Homeodomain-like_sf"/>
</dbReference>
<evidence type="ECO:0000256" key="2">
    <source>
        <dbReference type="ARBA" id="ARBA00023125"/>
    </source>
</evidence>
<evidence type="ECO:0000313" key="5">
    <source>
        <dbReference type="EMBL" id="CUH84420.1"/>
    </source>
</evidence>
<dbReference type="AlphaFoldDB" id="A0A0P1GPP7"/>
<dbReference type="OrthoDB" id="9805730at2"/>
<dbReference type="PRINTS" id="PR00032">
    <property type="entry name" value="HTHARAC"/>
</dbReference>
<accession>A0A0P1GPP7</accession>
<dbReference type="PANTHER" id="PTHR47894">
    <property type="entry name" value="HTH-TYPE TRANSCRIPTIONAL REGULATOR GADX"/>
    <property type="match status" value="1"/>
</dbReference>
<evidence type="ECO:0000256" key="1">
    <source>
        <dbReference type="ARBA" id="ARBA00023015"/>
    </source>
</evidence>
<gene>
    <name evidence="5" type="primary">gadW</name>
    <name evidence="5" type="ORF">TM5383_01630</name>
</gene>
<keyword evidence="1" id="KW-0805">Transcription regulation</keyword>
<dbReference type="GO" id="GO:0003700">
    <property type="term" value="F:DNA-binding transcription factor activity"/>
    <property type="evidence" value="ECO:0007669"/>
    <property type="project" value="InterPro"/>
</dbReference>
<dbReference type="InterPro" id="IPR020449">
    <property type="entry name" value="Tscrpt_reg_AraC-type_HTH"/>
</dbReference>
<evidence type="ECO:0000313" key="6">
    <source>
        <dbReference type="Proteomes" id="UP000051681"/>
    </source>
</evidence>
<dbReference type="STRING" id="340021.TM5383_01630"/>
<keyword evidence="6" id="KW-1185">Reference proteome</keyword>
<dbReference type="EMBL" id="CYSF01000007">
    <property type="protein sequence ID" value="CUH84420.1"/>
    <property type="molecule type" value="Genomic_DNA"/>
</dbReference>
<dbReference type="SMART" id="SM00342">
    <property type="entry name" value="HTH_ARAC"/>
    <property type="match status" value="1"/>
</dbReference>
<dbReference type="PANTHER" id="PTHR47894:SF1">
    <property type="entry name" value="HTH-TYPE TRANSCRIPTIONAL REGULATOR VQSM"/>
    <property type="match status" value="1"/>
</dbReference>
<evidence type="ECO:0000259" key="4">
    <source>
        <dbReference type="PROSITE" id="PS01124"/>
    </source>
</evidence>
<feature type="domain" description="HTH araC/xylS-type" evidence="4">
    <location>
        <begin position="238"/>
        <end position="335"/>
    </location>
</feature>
<dbReference type="Pfam" id="PF12833">
    <property type="entry name" value="HTH_18"/>
    <property type="match status" value="1"/>
</dbReference>
<keyword evidence="3" id="KW-0804">Transcription</keyword>
<proteinExistence type="predicted"/>
<sequence length="339" mass="37616">MISHPRNRRPGSLRILCECAPDYGVTAEQCLSGTGLKLADLYDSGNKITITQEFAAIANFLNLTETRHGIGIEIGRRIKPEVLGIWGYALLTSPTPRVSITTAIKYYELSFLIAPMDLQEVGDEGHLIFDVSSLPSQIRKFILERHLTVLLNFTSTMIPQMMAEPVIFRTTEYTPDFAATLEAELGLTVVPDADTNTVVMPRKLLDEPLPQHNPEVLAVCLKQCENLQSQIAQNSWSARTHDAILAELHGSPTLQSIAQTLDTSERTLTRRLAEEKTTFRTLLLRARLAVAHELLTTTTLSVSNIAWRAGYAEPSSFIRAFKKEYGTAPGQLARTSPKQ</sequence>
<dbReference type="GO" id="GO:0005829">
    <property type="term" value="C:cytosol"/>
    <property type="evidence" value="ECO:0007669"/>
    <property type="project" value="TreeGrafter"/>
</dbReference>
<name>A0A0P1GPP7_9RHOB</name>
<reference evidence="5 6" key="1">
    <citation type="submission" date="2015-09" db="EMBL/GenBank/DDBJ databases">
        <authorList>
            <consortium name="Swine Surveillance"/>
        </authorList>
    </citation>
    <scope>NUCLEOTIDE SEQUENCE [LARGE SCALE GENOMIC DNA]</scope>
    <source>
        <strain evidence="5 6">CECT 8383</strain>
    </source>
</reference>
<protein>
    <submittedName>
        <fullName evidence="5">HTH-type transcriptional regulator GadW</fullName>
    </submittedName>
</protein>
<dbReference type="GO" id="GO:0000976">
    <property type="term" value="F:transcription cis-regulatory region binding"/>
    <property type="evidence" value="ECO:0007669"/>
    <property type="project" value="TreeGrafter"/>
</dbReference>
<dbReference type="Proteomes" id="UP000051681">
    <property type="component" value="Unassembled WGS sequence"/>
</dbReference>
<dbReference type="InterPro" id="IPR032687">
    <property type="entry name" value="AraC-type_N"/>
</dbReference>
<dbReference type="RefSeq" id="WP_058318530.1">
    <property type="nucleotide sequence ID" value="NZ_CYSF01000007.1"/>
</dbReference>
<dbReference type="InterPro" id="IPR018062">
    <property type="entry name" value="HTH_AraC-typ_CS"/>
</dbReference>
<dbReference type="PROSITE" id="PS00041">
    <property type="entry name" value="HTH_ARAC_FAMILY_1"/>
    <property type="match status" value="1"/>
</dbReference>
<organism evidence="5 6">
    <name type="scientific">Thalassovita mediterranea</name>
    <dbReference type="NCBI Taxonomy" id="340021"/>
    <lineage>
        <taxon>Bacteria</taxon>
        <taxon>Pseudomonadati</taxon>
        <taxon>Pseudomonadota</taxon>
        <taxon>Alphaproteobacteria</taxon>
        <taxon>Rhodobacterales</taxon>
        <taxon>Roseobacteraceae</taxon>
        <taxon>Thalassovita</taxon>
    </lineage>
</organism>
<evidence type="ECO:0000256" key="3">
    <source>
        <dbReference type="ARBA" id="ARBA00023163"/>
    </source>
</evidence>